<organism evidence="9 10">
    <name type="scientific">Allomyces macrogynus (strain ATCC 38327)</name>
    <name type="common">Allomyces javanicus var. macrogynus</name>
    <dbReference type="NCBI Taxonomy" id="578462"/>
    <lineage>
        <taxon>Eukaryota</taxon>
        <taxon>Fungi</taxon>
        <taxon>Fungi incertae sedis</taxon>
        <taxon>Blastocladiomycota</taxon>
        <taxon>Blastocladiomycetes</taxon>
        <taxon>Blastocladiales</taxon>
        <taxon>Blastocladiaceae</taxon>
        <taxon>Allomyces</taxon>
    </lineage>
</organism>
<evidence type="ECO:0000256" key="5">
    <source>
        <dbReference type="ARBA" id="ARBA00023136"/>
    </source>
</evidence>
<dbReference type="SUPFAM" id="SSF48317">
    <property type="entry name" value="Acid phosphatase/Vanadium-dependent haloperoxidase"/>
    <property type="match status" value="1"/>
</dbReference>
<comment type="subcellular location">
    <subcellularLocation>
        <location evidence="1">Membrane</location>
        <topology evidence="1">Multi-pass membrane protein</topology>
    </subcellularLocation>
</comment>
<evidence type="ECO:0000256" key="3">
    <source>
        <dbReference type="ARBA" id="ARBA00022692"/>
    </source>
</evidence>
<keyword evidence="3 7" id="KW-0812">Transmembrane</keyword>
<keyword evidence="4 7" id="KW-1133">Transmembrane helix</keyword>
<dbReference type="eggNOG" id="KOG3030">
    <property type="taxonomic scope" value="Eukaryota"/>
</dbReference>
<feature type="region of interest" description="Disordered" evidence="6">
    <location>
        <begin position="26"/>
        <end position="45"/>
    </location>
</feature>
<feature type="transmembrane region" description="Helical" evidence="7">
    <location>
        <begin position="144"/>
        <end position="165"/>
    </location>
</feature>
<evidence type="ECO:0000256" key="7">
    <source>
        <dbReference type="SAM" id="Phobius"/>
    </source>
</evidence>
<gene>
    <name evidence="9" type="ORF">AMAG_16738</name>
</gene>
<evidence type="ECO:0000259" key="8">
    <source>
        <dbReference type="SMART" id="SM00014"/>
    </source>
</evidence>
<dbReference type="OrthoDB" id="10030083at2759"/>
<dbReference type="SMART" id="SM00014">
    <property type="entry name" value="acidPPc"/>
    <property type="match status" value="1"/>
</dbReference>
<dbReference type="Pfam" id="PF01569">
    <property type="entry name" value="PAP2"/>
    <property type="match status" value="1"/>
</dbReference>
<accession>A0A0L0TBR5</accession>
<reference evidence="10" key="2">
    <citation type="submission" date="2009-11" db="EMBL/GenBank/DDBJ databases">
        <title>The Genome Sequence of Allomyces macrogynus strain ATCC 38327.</title>
        <authorList>
            <consortium name="The Broad Institute Genome Sequencing Platform"/>
            <person name="Russ C."/>
            <person name="Cuomo C."/>
            <person name="Shea T."/>
            <person name="Young S.K."/>
            <person name="Zeng Q."/>
            <person name="Koehrsen M."/>
            <person name="Haas B."/>
            <person name="Borodovsky M."/>
            <person name="Guigo R."/>
            <person name="Alvarado L."/>
            <person name="Berlin A."/>
            <person name="Borenstein D."/>
            <person name="Chen Z."/>
            <person name="Engels R."/>
            <person name="Freedman E."/>
            <person name="Gellesch M."/>
            <person name="Goldberg J."/>
            <person name="Griggs A."/>
            <person name="Gujja S."/>
            <person name="Heiman D."/>
            <person name="Hepburn T."/>
            <person name="Howarth C."/>
            <person name="Jen D."/>
            <person name="Larson L."/>
            <person name="Lewis B."/>
            <person name="Mehta T."/>
            <person name="Park D."/>
            <person name="Pearson M."/>
            <person name="Roberts A."/>
            <person name="Saif S."/>
            <person name="Shenoy N."/>
            <person name="Sisk P."/>
            <person name="Stolte C."/>
            <person name="Sykes S."/>
            <person name="Walk T."/>
            <person name="White J."/>
            <person name="Yandava C."/>
            <person name="Burger G."/>
            <person name="Gray M.W."/>
            <person name="Holland P.W.H."/>
            <person name="King N."/>
            <person name="Lang F.B.F."/>
            <person name="Roger A.J."/>
            <person name="Ruiz-Trillo I."/>
            <person name="Lander E."/>
            <person name="Nusbaum C."/>
        </authorList>
    </citation>
    <scope>NUCLEOTIDE SEQUENCE [LARGE SCALE GENOMIC DNA]</scope>
    <source>
        <strain evidence="10">ATCC 38327</strain>
    </source>
</reference>
<dbReference type="GO" id="GO:0008195">
    <property type="term" value="F:phosphatidate phosphatase activity"/>
    <property type="evidence" value="ECO:0007669"/>
    <property type="project" value="TreeGrafter"/>
</dbReference>
<evidence type="ECO:0000256" key="1">
    <source>
        <dbReference type="ARBA" id="ARBA00004141"/>
    </source>
</evidence>
<dbReference type="VEuPathDB" id="FungiDB:AMAG_16738"/>
<keyword evidence="10" id="KW-1185">Reference proteome</keyword>
<protein>
    <recommendedName>
        <fullName evidence="8">Phosphatidic acid phosphatase type 2/haloperoxidase domain-containing protein</fullName>
    </recommendedName>
</protein>
<keyword evidence="5 7" id="KW-0472">Membrane</keyword>
<dbReference type="AlphaFoldDB" id="A0A0L0TBR5"/>
<name>A0A0L0TBR5_ALLM3</name>
<dbReference type="Gene3D" id="1.20.144.10">
    <property type="entry name" value="Phosphatidic acid phosphatase type 2/haloperoxidase"/>
    <property type="match status" value="1"/>
</dbReference>
<dbReference type="Proteomes" id="UP000054350">
    <property type="component" value="Unassembled WGS sequence"/>
</dbReference>
<feature type="transmembrane region" description="Helical" evidence="7">
    <location>
        <begin position="80"/>
        <end position="99"/>
    </location>
</feature>
<dbReference type="PANTHER" id="PTHR10165:SF35">
    <property type="entry name" value="RE23632P"/>
    <property type="match status" value="1"/>
</dbReference>
<dbReference type="InterPro" id="IPR043216">
    <property type="entry name" value="PAP-like"/>
</dbReference>
<evidence type="ECO:0000256" key="4">
    <source>
        <dbReference type="ARBA" id="ARBA00022989"/>
    </source>
</evidence>
<reference evidence="9 10" key="1">
    <citation type="submission" date="2009-11" db="EMBL/GenBank/DDBJ databases">
        <title>Annotation of Allomyces macrogynus ATCC 38327.</title>
        <authorList>
            <consortium name="The Broad Institute Genome Sequencing Platform"/>
            <person name="Russ C."/>
            <person name="Cuomo C."/>
            <person name="Burger G."/>
            <person name="Gray M.W."/>
            <person name="Holland P.W.H."/>
            <person name="King N."/>
            <person name="Lang F.B.F."/>
            <person name="Roger A.J."/>
            <person name="Ruiz-Trillo I."/>
            <person name="Young S.K."/>
            <person name="Zeng Q."/>
            <person name="Gargeya S."/>
            <person name="Fitzgerald M."/>
            <person name="Haas B."/>
            <person name="Abouelleil A."/>
            <person name="Alvarado L."/>
            <person name="Arachchi H.M."/>
            <person name="Berlin A."/>
            <person name="Chapman S.B."/>
            <person name="Gearin G."/>
            <person name="Goldberg J."/>
            <person name="Griggs A."/>
            <person name="Gujja S."/>
            <person name="Hansen M."/>
            <person name="Heiman D."/>
            <person name="Howarth C."/>
            <person name="Larimer J."/>
            <person name="Lui A."/>
            <person name="MacDonald P.J.P."/>
            <person name="McCowen C."/>
            <person name="Montmayeur A."/>
            <person name="Murphy C."/>
            <person name="Neiman D."/>
            <person name="Pearson M."/>
            <person name="Priest M."/>
            <person name="Roberts A."/>
            <person name="Saif S."/>
            <person name="Shea T."/>
            <person name="Sisk P."/>
            <person name="Stolte C."/>
            <person name="Sykes S."/>
            <person name="Wortman J."/>
            <person name="Nusbaum C."/>
            <person name="Birren B."/>
        </authorList>
    </citation>
    <scope>NUCLEOTIDE SEQUENCE [LARGE SCALE GENOMIC DNA]</scope>
    <source>
        <strain evidence="9 10">ATCC 38327</strain>
    </source>
</reference>
<evidence type="ECO:0000313" key="9">
    <source>
        <dbReference type="EMBL" id="KNE72253.1"/>
    </source>
</evidence>
<comment type="similarity">
    <text evidence="2">Belongs to the PA-phosphatase related phosphoesterase family.</text>
</comment>
<dbReference type="EMBL" id="GG745378">
    <property type="protein sequence ID" value="KNE72253.1"/>
    <property type="molecule type" value="Genomic_DNA"/>
</dbReference>
<feature type="compositionally biased region" description="Low complexity" evidence="6">
    <location>
        <begin position="509"/>
        <end position="520"/>
    </location>
</feature>
<dbReference type="PANTHER" id="PTHR10165">
    <property type="entry name" value="LIPID PHOSPHATE PHOSPHATASE"/>
    <property type="match status" value="1"/>
</dbReference>
<evidence type="ECO:0000256" key="2">
    <source>
        <dbReference type="ARBA" id="ARBA00008816"/>
    </source>
</evidence>
<feature type="transmembrane region" description="Helical" evidence="7">
    <location>
        <begin position="120"/>
        <end position="138"/>
    </location>
</feature>
<feature type="domain" description="Phosphatidic acid phosphatase type 2/haloperoxidase" evidence="8">
    <location>
        <begin position="148"/>
        <end position="296"/>
    </location>
</feature>
<dbReference type="GO" id="GO:0006644">
    <property type="term" value="P:phospholipid metabolic process"/>
    <property type="evidence" value="ECO:0007669"/>
    <property type="project" value="InterPro"/>
</dbReference>
<dbReference type="GO" id="GO:0016020">
    <property type="term" value="C:membrane"/>
    <property type="evidence" value="ECO:0007669"/>
    <property type="project" value="UniProtKB-SubCell"/>
</dbReference>
<evidence type="ECO:0000256" key="6">
    <source>
        <dbReference type="SAM" id="MobiDB-lite"/>
    </source>
</evidence>
<dbReference type="InterPro" id="IPR000326">
    <property type="entry name" value="PAP2/HPO"/>
</dbReference>
<dbReference type="GO" id="GO:0046839">
    <property type="term" value="P:phospholipid dephosphorylation"/>
    <property type="evidence" value="ECO:0007669"/>
    <property type="project" value="TreeGrafter"/>
</dbReference>
<feature type="compositionally biased region" description="Low complexity" evidence="6">
    <location>
        <begin position="412"/>
        <end position="427"/>
    </location>
</feature>
<evidence type="ECO:0000313" key="10">
    <source>
        <dbReference type="Proteomes" id="UP000054350"/>
    </source>
</evidence>
<feature type="region of interest" description="Disordered" evidence="6">
    <location>
        <begin position="377"/>
        <end position="551"/>
    </location>
</feature>
<dbReference type="STRING" id="578462.A0A0L0TBR5"/>
<proteinExistence type="inferred from homology"/>
<sequence>MSPPRPVYSNLATAPASRSVLRWSRLISPEPTPPPHARARSRSWSSIPDAAARAVDESKHPAAQWARKVWNDYPHPIRDMAAVVGVWIAAIVVNALPPAQRSFNVNDIDIQNPLRPETMPEWLVILISLLASSVYMVAAVRTRAFWPVMGLLLATGVATTLSGALKNASGQLRPDFLARCQPAVLATDSTTDSSSPESMVCTGDAALVRDGRRSFPSGIATLSATALVYTSHFLARQLDALAPGHIEGRGLRLVATSIPATLSAAMSVTRIVDNRSSWLDVLFGFLLGTSVAWIAAASYLGPVALVDWIAAVEAAFAYDPTRAMDMDTPLMSVTTPDSAGEPKLSYRLIRVDANDPMTVAELQDAVDMAEGQYLLAFDDDDDTSDPGADSPTITTPRATHYVVTPRTFQRGDVTPRAVPADADATPVPERDRSRTPAGTVPRALPTPISHPPITHAASAPTLRTTAVPPTAIPPRRDRPPPASARNPRDVIAPATTPAPVNPRRDRPRPATTAPSPMTAIPERRVRPRPSTTTAVVPPRQPRGYGTAPARDSRIFLDNPTAAPAGANPNWSLPRINLSSPMPLLPVAMEPTNWRMSTLLRYGPDELAEMAAGLAAVAEVEDERVGEEGREGKEMAA</sequence>
<dbReference type="InterPro" id="IPR036938">
    <property type="entry name" value="PAP2/HPO_sf"/>
</dbReference>